<dbReference type="Pfam" id="PF13302">
    <property type="entry name" value="Acetyltransf_3"/>
    <property type="match status" value="1"/>
</dbReference>
<evidence type="ECO:0000313" key="3">
    <source>
        <dbReference type="EMBL" id="KAG7446893.1"/>
    </source>
</evidence>
<gene>
    <name evidence="3" type="ORF">BT62DRAFT_1005288</name>
</gene>
<keyword evidence="4" id="KW-1185">Reference proteome</keyword>
<dbReference type="Proteomes" id="UP000812287">
    <property type="component" value="Unassembled WGS sequence"/>
</dbReference>
<feature type="region of interest" description="Disordered" evidence="1">
    <location>
        <begin position="65"/>
        <end position="169"/>
    </location>
</feature>
<dbReference type="PANTHER" id="PTHR43792">
    <property type="entry name" value="GNAT FAMILY, PUTATIVE (AFU_ORTHOLOGUE AFUA_3G00765)-RELATED-RELATED"/>
    <property type="match status" value="1"/>
</dbReference>
<evidence type="ECO:0000256" key="1">
    <source>
        <dbReference type="SAM" id="MobiDB-lite"/>
    </source>
</evidence>
<feature type="compositionally biased region" description="Low complexity" evidence="1">
    <location>
        <begin position="517"/>
        <end position="542"/>
    </location>
</feature>
<reference evidence="3" key="1">
    <citation type="submission" date="2020-11" db="EMBL/GenBank/DDBJ databases">
        <title>Adaptations for nitrogen fixation in a non-lichenized fungal sporocarp promotes dispersal by wood-feeding termites.</title>
        <authorList>
            <consortium name="DOE Joint Genome Institute"/>
            <person name="Koch R.A."/>
            <person name="Yoon G."/>
            <person name="Arayal U."/>
            <person name="Lail K."/>
            <person name="Amirebrahimi M."/>
            <person name="Labutti K."/>
            <person name="Lipzen A."/>
            <person name="Riley R."/>
            <person name="Barry K."/>
            <person name="Henrissat B."/>
            <person name="Grigoriev I.V."/>
            <person name="Herr J.R."/>
            <person name="Aime M.C."/>
        </authorList>
    </citation>
    <scope>NUCLEOTIDE SEQUENCE</scope>
    <source>
        <strain evidence="3">MCA 3950</strain>
    </source>
</reference>
<feature type="compositionally biased region" description="Acidic residues" evidence="1">
    <location>
        <begin position="448"/>
        <end position="463"/>
    </location>
</feature>
<feature type="domain" description="N-acetyltransferase" evidence="2">
    <location>
        <begin position="246"/>
        <end position="305"/>
    </location>
</feature>
<dbReference type="GeneID" id="66099413"/>
<feature type="compositionally biased region" description="Polar residues" evidence="1">
    <location>
        <begin position="138"/>
        <end position="151"/>
    </location>
</feature>
<dbReference type="RefSeq" id="XP_043040393.1">
    <property type="nucleotide sequence ID" value="XM_043177126.1"/>
</dbReference>
<proteinExistence type="predicted"/>
<dbReference type="SUPFAM" id="SSF55729">
    <property type="entry name" value="Acyl-CoA N-acyltransferases (Nat)"/>
    <property type="match status" value="1"/>
</dbReference>
<feature type="compositionally biased region" description="Polar residues" evidence="1">
    <location>
        <begin position="84"/>
        <end position="94"/>
    </location>
</feature>
<feature type="region of interest" description="Disordered" evidence="1">
    <location>
        <begin position="409"/>
        <end position="484"/>
    </location>
</feature>
<dbReference type="CDD" id="cd04301">
    <property type="entry name" value="NAT_SF"/>
    <property type="match status" value="1"/>
</dbReference>
<feature type="region of interest" description="Disordered" evidence="1">
    <location>
        <begin position="500"/>
        <end position="542"/>
    </location>
</feature>
<feature type="compositionally biased region" description="Basic and acidic residues" evidence="1">
    <location>
        <begin position="464"/>
        <end position="477"/>
    </location>
</feature>
<evidence type="ECO:0000313" key="4">
    <source>
        <dbReference type="Proteomes" id="UP000812287"/>
    </source>
</evidence>
<dbReference type="OrthoDB" id="64477at2759"/>
<dbReference type="InterPro" id="IPR051531">
    <property type="entry name" value="N-acetyltransferase"/>
</dbReference>
<sequence length="542" mass="60471">MRHNSTNDILLVDGLSGYDDHLDYLTGLFEELQLCCVEAANFNDILDFIGSALHFGLIVRQQQGPDPAAEMNQEPVLSTDVEDSSLSVVQSGDVQSGDEVVVVAPVKQKKSRRRKNKKSGKAKPQGLKIQPAGEDSNKANQPTRKVSNSDNGDPWDTDDSKSSVATPGVNIPRVCKEIPEERNAWTKNWTSKPRIETEDLNKTFSSNIPSSSFLPQEESVLEPFLINSSYADSNLQAAPHVPKEPLGFIYLFSTPHHQSLNAVGEVKVGLILHEKYRGYGYAQQALQLVVAYAFDELKCHRIQATLLQTPLKAHAMKLFMRERFSYEGTRRSYFFSPLEQEWKDTTAMAILDTEWVIRSSLCGAPPTLWDEMFLRHERERDSLLRWEQGNREEERRLLKRTSSTETIRYGDVYSSDMTSPEDGDRKGKRKAVDLEDFKDNQAYLSPTGEEDLAFDDGSDDDDSDAKRLKSGGEHDSDPSPLTFGRSTTFALSGLAQTLTSPSIPSLPLFGQDHDGYSSSSESSWDAMESSSNSSFDSLSDAP</sequence>
<dbReference type="Gene3D" id="3.40.630.30">
    <property type="match status" value="1"/>
</dbReference>
<dbReference type="InterPro" id="IPR016181">
    <property type="entry name" value="Acyl_CoA_acyltransferase"/>
</dbReference>
<accession>A0A9P7VT16</accession>
<dbReference type="InterPro" id="IPR000182">
    <property type="entry name" value="GNAT_dom"/>
</dbReference>
<feature type="compositionally biased region" description="Basic and acidic residues" evidence="1">
    <location>
        <begin position="422"/>
        <end position="439"/>
    </location>
</feature>
<comment type="caution">
    <text evidence="3">The sequence shown here is derived from an EMBL/GenBank/DDBJ whole genome shotgun (WGS) entry which is preliminary data.</text>
</comment>
<dbReference type="GO" id="GO:0016747">
    <property type="term" value="F:acyltransferase activity, transferring groups other than amino-acyl groups"/>
    <property type="evidence" value="ECO:0007669"/>
    <property type="project" value="InterPro"/>
</dbReference>
<protein>
    <recommendedName>
        <fullName evidence="2">N-acetyltransferase domain-containing protein</fullName>
    </recommendedName>
</protein>
<evidence type="ECO:0000259" key="2">
    <source>
        <dbReference type="Pfam" id="PF13302"/>
    </source>
</evidence>
<organism evidence="3 4">
    <name type="scientific">Guyanagaster necrorhizus</name>
    <dbReference type="NCBI Taxonomy" id="856835"/>
    <lineage>
        <taxon>Eukaryota</taxon>
        <taxon>Fungi</taxon>
        <taxon>Dikarya</taxon>
        <taxon>Basidiomycota</taxon>
        <taxon>Agaricomycotina</taxon>
        <taxon>Agaricomycetes</taxon>
        <taxon>Agaricomycetidae</taxon>
        <taxon>Agaricales</taxon>
        <taxon>Marasmiineae</taxon>
        <taxon>Physalacriaceae</taxon>
        <taxon>Guyanagaster</taxon>
    </lineage>
</organism>
<name>A0A9P7VT16_9AGAR</name>
<feature type="compositionally biased region" description="Basic residues" evidence="1">
    <location>
        <begin position="107"/>
        <end position="121"/>
    </location>
</feature>
<dbReference type="EMBL" id="MU250533">
    <property type="protein sequence ID" value="KAG7446893.1"/>
    <property type="molecule type" value="Genomic_DNA"/>
</dbReference>
<dbReference type="AlphaFoldDB" id="A0A9P7VT16"/>